<organism evidence="2 3">
    <name type="scientific">Colletotrichum zoysiae</name>
    <dbReference type="NCBI Taxonomy" id="1216348"/>
    <lineage>
        <taxon>Eukaryota</taxon>
        <taxon>Fungi</taxon>
        <taxon>Dikarya</taxon>
        <taxon>Ascomycota</taxon>
        <taxon>Pezizomycotina</taxon>
        <taxon>Sordariomycetes</taxon>
        <taxon>Hypocreomycetidae</taxon>
        <taxon>Glomerellales</taxon>
        <taxon>Glomerellaceae</taxon>
        <taxon>Colletotrichum</taxon>
        <taxon>Colletotrichum graminicola species complex</taxon>
    </lineage>
</organism>
<dbReference type="EMBL" id="MU842959">
    <property type="protein sequence ID" value="KAK2024605.1"/>
    <property type="molecule type" value="Genomic_DNA"/>
</dbReference>
<dbReference type="Proteomes" id="UP001232148">
    <property type="component" value="Unassembled WGS sequence"/>
</dbReference>
<evidence type="ECO:0000313" key="3">
    <source>
        <dbReference type="Proteomes" id="UP001232148"/>
    </source>
</evidence>
<protein>
    <submittedName>
        <fullName evidence="2">Uncharacterized protein</fullName>
    </submittedName>
</protein>
<evidence type="ECO:0000256" key="1">
    <source>
        <dbReference type="SAM" id="MobiDB-lite"/>
    </source>
</evidence>
<accession>A0AAD9H8Y6</accession>
<sequence length="215" mass="24209">MGRPLHASMDPPDVDETGPRDLLADNSNDANKNESNDSSTNSTQPDDQGSHEEAQNEVGNDINSPVTRIRRRRTVLPPGFLRLPFQRSAWRHTRYPFEEVIHPNEMLRLRSTQESRLLQAVTRSILTDRLEIGEDGLICWEGRNNQGDSVFELMAGTGVVEHYVGRMRFRLDMAIRSVGLIHHLRIGEDGLLSWEGIPTDLIPHHPDDGVVIPGP</sequence>
<proteinExistence type="predicted"/>
<name>A0AAD9H8Y6_9PEZI</name>
<comment type="caution">
    <text evidence="2">The sequence shown here is derived from an EMBL/GenBank/DDBJ whole genome shotgun (WGS) entry which is preliminary data.</text>
</comment>
<gene>
    <name evidence="2" type="ORF">LX32DRAFT_93484</name>
</gene>
<evidence type="ECO:0000313" key="2">
    <source>
        <dbReference type="EMBL" id="KAK2024605.1"/>
    </source>
</evidence>
<dbReference type="AlphaFoldDB" id="A0AAD9H8Y6"/>
<feature type="compositionally biased region" description="Polar residues" evidence="1">
    <location>
        <begin position="57"/>
        <end position="66"/>
    </location>
</feature>
<reference evidence="2" key="1">
    <citation type="submission" date="2021-06" db="EMBL/GenBank/DDBJ databases">
        <title>Comparative genomics, transcriptomics and evolutionary studies reveal genomic signatures of adaptation to plant cell wall in hemibiotrophic fungi.</title>
        <authorList>
            <consortium name="DOE Joint Genome Institute"/>
            <person name="Baroncelli R."/>
            <person name="Diaz J.F."/>
            <person name="Benocci T."/>
            <person name="Peng M."/>
            <person name="Battaglia E."/>
            <person name="Haridas S."/>
            <person name="Andreopoulos W."/>
            <person name="Labutti K."/>
            <person name="Pangilinan J."/>
            <person name="Floch G.L."/>
            <person name="Makela M.R."/>
            <person name="Henrissat B."/>
            <person name="Grigoriev I.V."/>
            <person name="Crouch J.A."/>
            <person name="De Vries R.P."/>
            <person name="Sukno S.A."/>
            <person name="Thon M.R."/>
        </authorList>
    </citation>
    <scope>NUCLEOTIDE SEQUENCE</scope>
    <source>
        <strain evidence="2">MAFF235873</strain>
    </source>
</reference>
<feature type="compositionally biased region" description="Polar residues" evidence="1">
    <location>
        <begin position="36"/>
        <end position="47"/>
    </location>
</feature>
<keyword evidence="3" id="KW-1185">Reference proteome</keyword>
<feature type="region of interest" description="Disordered" evidence="1">
    <location>
        <begin position="1"/>
        <end position="70"/>
    </location>
</feature>